<organism evidence="2 3">
    <name type="scientific">Imshaugia aleurites</name>
    <dbReference type="NCBI Taxonomy" id="172621"/>
    <lineage>
        <taxon>Eukaryota</taxon>
        <taxon>Fungi</taxon>
        <taxon>Dikarya</taxon>
        <taxon>Ascomycota</taxon>
        <taxon>Pezizomycotina</taxon>
        <taxon>Lecanoromycetes</taxon>
        <taxon>OSLEUM clade</taxon>
        <taxon>Lecanoromycetidae</taxon>
        <taxon>Lecanorales</taxon>
        <taxon>Lecanorineae</taxon>
        <taxon>Parmeliaceae</taxon>
        <taxon>Imshaugia</taxon>
    </lineage>
</organism>
<comment type="caution">
    <text evidence="2">The sequence shown here is derived from an EMBL/GenBank/DDBJ whole genome shotgun (WGS) entry which is preliminary data.</text>
</comment>
<evidence type="ECO:0000313" key="3">
    <source>
        <dbReference type="Proteomes" id="UP000664534"/>
    </source>
</evidence>
<accession>A0A8H3FMZ7</accession>
<evidence type="ECO:0000256" key="1">
    <source>
        <dbReference type="SAM" id="MobiDB-lite"/>
    </source>
</evidence>
<dbReference type="Proteomes" id="UP000664534">
    <property type="component" value="Unassembled WGS sequence"/>
</dbReference>
<keyword evidence="3" id="KW-1185">Reference proteome</keyword>
<proteinExistence type="predicted"/>
<protein>
    <submittedName>
        <fullName evidence="2">Uncharacterized protein</fullName>
    </submittedName>
</protein>
<dbReference type="OrthoDB" id="2963168at2759"/>
<dbReference type="AlphaFoldDB" id="A0A8H3FMZ7"/>
<feature type="region of interest" description="Disordered" evidence="1">
    <location>
        <begin position="1"/>
        <end position="73"/>
    </location>
</feature>
<evidence type="ECO:0000313" key="2">
    <source>
        <dbReference type="EMBL" id="CAF9927586.1"/>
    </source>
</evidence>
<name>A0A8H3FMZ7_9LECA</name>
<gene>
    <name evidence="2" type="ORF">IMSHALPRED_007245</name>
</gene>
<sequence length="105" mass="11470">MASLEEKKLANCVTVPHSTTTKALSKSTKPKTTKETKETKEPKTPKKPTTATKGSESTAPKAKRTKKATKEPDRKILIAVDFDTTFSGIAWAQTRDPGARIQITQ</sequence>
<dbReference type="EMBL" id="CAJPDT010000047">
    <property type="protein sequence ID" value="CAF9927586.1"/>
    <property type="molecule type" value="Genomic_DNA"/>
</dbReference>
<feature type="compositionally biased region" description="Low complexity" evidence="1">
    <location>
        <begin position="18"/>
        <end position="27"/>
    </location>
</feature>
<reference evidence="2" key="1">
    <citation type="submission" date="2021-03" db="EMBL/GenBank/DDBJ databases">
        <authorList>
            <person name="Tagirdzhanova G."/>
        </authorList>
    </citation>
    <scope>NUCLEOTIDE SEQUENCE</scope>
</reference>
<feature type="compositionally biased region" description="Basic and acidic residues" evidence="1">
    <location>
        <begin position="32"/>
        <end position="44"/>
    </location>
</feature>